<evidence type="ECO:0000256" key="1">
    <source>
        <dbReference type="SAM" id="Phobius"/>
    </source>
</evidence>
<keyword evidence="1" id="KW-1133">Transmembrane helix</keyword>
<keyword evidence="3" id="KW-1185">Reference proteome</keyword>
<evidence type="ECO:0000313" key="2">
    <source>
        <dbReference type="EnsemblPlants" id="LPERR05G23090.1"/>
    </source>
</evidence>
<keyword evidence="1" id="KW-0472">Membrane</keyword>
<dbReference type="AlphaFoldDB" id="A0A0D9WKB6"/>
<dbReference type="Proteomes" id="UP000032180">
    <property type="component" value="Chromosome 5"/>
</dbReference>
<evidence type="ECO:0000313" key="3">
    <source>
        <dbReference type="Proteomes" id="UP000032180"/>
    </source>
</evidence>
<feature type="transmembrane region" description="Helical" evidence="1">
    <location>
        <begin position="114"/>
        <end position="136"/>
    </location>
</feature>
<keyword evidence="1" id="KW-0812">Transmembrane</keyword>
<dbReference type="EnsemblPlants" id="LPERR05G23090.1">
    <property type="protein sequence ID" value="LPERR05G23090.1"/>
    <property type="gene ID" value="LPERR05G23090"/>
</dbReference>
<name>A0A0D9WKB6_9ORYZ</name>
<reference evidence="2" key="3">
    <citation type="submission" date="2015-04" db="UniProtKB">
        <authorList>
            <consortium name="EnsemblPlants"/>
        </authorList>
    </citation>
    <scope>IDENTIFICATION</scope>
</reference>
<proteinExistence type="predicted"/>
<organism evidence="2 3">
    <name type="scientific">Leersia perrieri</name>
    <dbReference type="NCBI Taxonomy" id="77586"/>
    <lineage>
        <taxon>Eukaryota</taxon>
        <taxon>Viridiplantae</taxon>
        <taxon>Streptophyta</taxon>
        <taxon>Embryophyta</taxon>
        <taxon>Tracheophyta</taxon>
        <taxon>Spermatophyta</taxon>
        <taxon>Magnoliopsida</taxon>
        <taxon>Liliopsida</taxon>
        <taxon>Poales</taxon>
        <taxon>Poaceae</taxon>
        <taxon>BOP clade</taxon>
        <taxon>Oryzoideae</taxon>
        <taxon>Oryzeae</taxon>
        <taxon>Oryzinae</taxon>
        <taxon>Leersia</taxon>
    </lineage>
</organism>
<sequence length="143" mass="15707">MALSSARVALRQAFSPSTVAASPDLGALLGRASPLGFHRRLLNSDASTHIKMVALDAKMDLKRRLELKEKEFFHLLEEALKTTDSAKIGVVLEKNEELIGLFRQYKSGPKKSSLFPLNLAAMLPYAVSGALTGWIWRGNVDEV</sequence>
<dbReference type="Gramene" id="LPERR05G23090.1">
    <property type="protein sequence ID" value="LPERR05G23090.1"/>
    <property type="gene ID" value="LPERR05G23090"/>
</dbReference>
<reference evidence="2 3" key="1">
    <citation type="submission" date="2012-08" db="EMBL/GenBank/DDBJ databases">
        <title>Oryza genome evolution.</title>
        <authorList>
            <person name="Wing R.A."/>
        </authorList>
    </citation>
    <scope>NUCLEOTIDE SEQUENCE</scope>
</reference>
<dbReference type="HOGENOM" id="CLU_1770956_0_0_1"/>
<reference evidence="3" key="2">
    <citation type="submission" date="2013-12" db="EMBL/GenBank/DDBJ databases">
        <authorList>
            <person name="Yu Y."/>
            <person name="Lee S."/>
            <person name="de Baynast K."/>
            <person name="Wissotski M."/>
            <person name="Liu L."/>
            <person name="Talag J."/>
            <person name="Goicoechea J."/>
            <person name="Angelova A."/>
            <person name="Jetty R."/>
            <person name="Kudrna D."/>
            <person name="Golser W."/>
            <person name="Rivera L."/>
            <person name="Zhang J."/>
            <person name="Wing R."/>
        </authorList>
    </citation>
    <scope>NUCLEOTIDE SEQUENCE</scope>
</reference>
<protein>
    <submittedName>
        <fullName evidence="2">Uncharacterized protein</fullName>
    </submittedName>
</protein>
<accession>A0A0D9WKB6</accession>